<dbReference type="AlphaFoldDB" id="A0ABD1T1B2"/>
<organism evidence="2 3">
    <name type="scientific">Abeliophyllum distichum</name>
    <dbReference type="NCBI Taxonomy" id="126358"/>
    <lineage>
        <taxon>Eukaryota</taxon>
        <taxon>Viridiplantae</taxon>
        <taxon>Streptophyta</taxon>
        <taxon>Embryophyta</taxon>
        <taxon>Tracheophyta</taxon>
        <taxon>Spermatophyta</taxon>
        <taxon>Magnoliopsida</taxon>
        <taxon>eudicotyledons</taxon>
        <taxon>Gunneridae</taxon>
        <taxon>Pentapetalae</taxon>
        <taxon>asterids</taxon>
        <taxon>lamiids</taxon>
        <taxon>Lamiales</taxon>
        <taxon>Oleaceae</taxon>
        <taxon>Forsythieae</taxon>
        <taxon>Abeliophyllum</taxon>
    </lineage>
</organism>
<accession>A0ABD1T1B2</accession>
<feature type="compositionally biased region" description="Basic and acidic residues" evidence="1">
    <location>
        <begin position="73"/>
        <end position="92"/>
    </location>
</feature>
<gene>
    <name evidence="2" type="ORF">Adt_22121</name>
</gene>
<evidence type="ECO:0000313" key="2">
    <source>
        <dbReference type="EMBL" id="KAL2506500.1"/>
    </source>
</evidence>
<protein>
    <submittedName>
        <fullName evidence="2">26S proteasome regulatory subunit 4A</fullName>
    </submittedName>
</protein>
<reference evidence="3" key="1">
    <citation type="submission" date="2024-07" db="EMBL/GenBank/DDBJ databases">
        <title>Two chromosome-level genome assemblies of Korean endemic species Abeliophyllum distichum and Forsythia ovata (Oleaceae).</title>
        <authorList>
            <person name="Jang H."/>
        </authorList>
    </citation>
    <scope>NUCLEOTIDE SEQUENCE [LARGE SCALE GENOMIC DNA]</scope>
</reference>
<name>A0ABD1T1B2_9LAMI</name>
<dbReference type="Proteomes" id="UP001604336">
    <property type="component" value="Unassembled WGS sequence"/>
</dbReference>
<dbReference type="EMBL" id="JBFOLK010000006">
    <property type="protein sequence ID" value="KAL2506500.1"/>
    <property type="molecule type" value="Genomic_DNA"/>
</dbReference>
<sequence>MPPPRLTIHTSYRTASTIANSTTVIYSLQSHIHISENPNQRISDYSGRTNRDLHIQIWILNRTIMVQGTPDNLNRKLPGDQKNDGEKKEKNFEPVAPLARVSRKQRKQKGPEA</sequence>
<proteinExistence type="predicted"/>
<comment type="caution">
    <text evidence="2">The sequence shown here is derived from an EMBL/GenBank/DDBJ whole genome shotgun (WGS) entry which is preliminary data.</text>
</comment>
<keyword evidence="2" id="KW-0647">Proteasome</keyword>
<evidence type="ECO:0000256" key="1">
    <source>
        <dbReference type="SAM" id="MobiDB-lite"/>
    </source>
</evidence>
<evidence type="ECO:0000313" key="3">
    <source>
        <dbReference type="Proteomes" id="UP001604336"/>
    </source>
</evidence>
<dbReference type="GO" id="GO:0000502">
    <property type="term" value="C:proteasome complex"/>
    <property type="evidence" value="ECO:0007669"/>
    <property type="project" value="UniProtKB-KW"/>
</dbReference>
<feature type="region of interest" description="Disordered" evidence="1">
    <location>
        <begin position="69"/>
        <end position="113"/>
    </location>
</feature>
<feature type="compositionally biased region" description="Basic residues" evidence="1">
    <location>
        <begin position="101"/>
        <end position="113"/>
    </location>
</feature>
<keyword evidence="3" id="KW-1185">Reference proteome</keyword>